<dbReference type="AlphaFoldDB" id="A0A1L3EZY1"/>
<protein>
    <recommendedName>
        <fullName evidence="3">Teneurin NHL domain-containing protein</fullName>
    </recommendedName>
</protein>
<dbReference type="InterPro" id="IPR001258">
    <property type="entry name" value="NHL_repeat"/>
</dbReference>
<dbReference type="InterPro" id="IPR011042">
    <property type="entry name" value="6-blade_b-propeller_TolB-like"/>
</dbReference>
<evidence type="ECO:0000313" key="5">
    <source>
        <dbReference type="Proteomes" id="UP000182987"/>
    </source>
</evidence>
<evidence type="ECO:0000256" key="2">
    <source>
        <dbReference type="PROSITE-ProRule" id="PRU00504"/>
    </source>
</evidence>
<dbReference type="Gene3D" id="2.120.10.30">
    <property type="entry name" value="TolB, C-terminal domain"/>
    <property type="match status" value="2"/>
</dbReference>
<evidence type="ECO:0000256" key="1">
    <source>
        <dbReference type="ARBA" id="ARBA00022737"/>
    </source>
</evidence>
<dbReference type="Pfam" id="PF01436">
    <property type="entry name" value="NHL"/>
    <property type="match status" value="3"/>
</dbReference>
<evidence type="ECO:0000259" key="3">
    <source>
        <dbReference type="Pfam" id="PF25021"/>
    </source>
</evidence>
<organism evidence="4 5">
    <name type="scientific">Luteibacter rhizovicinus DSM 16549</name>
    <dbReference type="NCBI Taxonomy" id="1440763"/>
    <lineage>
        <taxon>Bacteria</taxon>
        <taxon>Pseudomonadati</taxon>
        <taxon>Pseudomonadota</taxon>
        <taxon>Gammaproteobacteria</taxon>
        <taxon>Lysobacterales</taxon>
        <taxon>Rhodanobacteraceae</taxon>
        <taxon>Luteibacter</taxon>
    </lineage>
</organism>
<feature type="repeat" description="NHL" evidence="2">
    <location>
        <begin position="17"/>
        <end position="61"/>
    </location>
</feature>
<sequence length="656" mass="69428">MHRFAQDPAHLALLAGDGVAGFRDGSPARFSDPWGIAVAADGRVFVADAGDNDRIRVIDRTGRSETFSGSVSGLADGPAGVGRFDTPSGLAIDTDGTLYVADTGNDAIRRIDPKGAVTTIAGGHGPGDRDGAGHDARFNGPLGVAVDGHGNVYVADTYNHRIRRIDASGTVTTIAGGAPGYQDGAATQARFDTPCSLAIGPDGSIWVADTRNRAIRRIAPDGTVSTLAQSSREDDDAPLRRPLGIVADADAVYVTEAVHGRVLRYGYDGTLRVLTGEEGNQAMRQPASLAFDGNRLVVTDAASARIYRVDDAPAPALPAPMGPAPDAPLPVTEGRWPIAPQDAWHEIVGVLGEVRGNDKGESRDHLHGGLDVRADVGDEVHAIADGKVSDPLSTWGFGKLNEGLAIDRIDYIHMRVGRNARGQSLDPKRFVILAGDDGKPERVQVRRGTRFHAGEVLGTVNAMAHTHLSLTGNVANRNAFSLGFTGFVDHIPPTIDAVELRDAAGTVLRTKVANRLIVPRNAGGIQIAVEAWDQVDGNLARRRLGLYAIGYQVLAADGTPLPAFGAARMNIVFDVLPEDDDAARVIYAPDSGETVHGSARTRFIYAATHVLRHGDVGDGAWDASVFPPGDYLIRIVASDWSGNLAERRRDVAITLR</sequence>
<dbReference type="KEGG" id="lrz:BJI69_18310"/>
<dbReference type="PANTHER" id="PTHR13833:SF71">
    <property type="entry name" value="NHL DOMAIN-CONTAINING PROTEIN"/>
    <property type="match status" value="1"/>
</dbReference>
<dbReference type="STRING" id="1440763.BJI69_18310"/>
<dbReference type="PROSITE" id="PS51125">
    <property type="entry name" value="NHL"/>
    <property type="match status" value="2"/>
</dbReference>
<feature type="domain" description="Teneurin NHL" evidence="3">
    <location>
        <begin position="183"/>
        <end position="264"/>
    </location>
</feature>
<dbReference type="PANTHER" id="PTHR13833">
    <property type="match status" value="1"/>
</dbReference>
<keyword evidence="1" id="KW-0677">Repeat</keyword>
<gene>
    <name evidence="4" type="ORF">BJI69_18310</name>
</gene>
<dbReference type="InterPro" id="IPR056822">
    <property type="entry name" value="TEN_NHL"/>
</dbReference>
<dbReference type="Pfam" id="PF25021">
    <property type="entry name" value="TEN_NHL"/>
    <property type="match status" value="1"/>
</dbReference>
<keyword evidence="5" id="KW-1185">Reference proteome</keyword>
<dbReference type="Gene3D" id="2.70.70.10">
    <property type="entry name" value="Glucose Permease (Domain IIA)"/>
    <property type="match status" value="1"/>
</dbReference>
<accession>A0A1L3EZY1</accession>
<reference evidence="5" key="1">
    <citation type="submission" date="2016-09" db="EMBL/GenBank/DDBJ databases">
        <authorList>
            <person name="Lysoe E."/>
        </authorList>
    </citation>
    <scope>NUCLEOTIDE SEQUENCE [LARGE SCALE GENOMIC DNA]</scope>
    <source>
        <strain evidence="5">LJ96T</strain>
    </source>
</reference>
<dbReference type="InterPro" id="IPR011055">
    <property type="entry name" value="Dup_hybrid_motif"/>
</dbReference>
<proteinExistence type="predicted"/>
<feature type="repeat" description="NHL" evidence="2">
    <location>
        <begin position="133"/>
        <end position="168"/>
    </location>
</feature>
<dbReference type="EMBL" id="CP017480">
    <property type="protein sequence ID" value="APG06626.1"/>
    <property type="molecule type" value="Genomic_DNA"/>
</dbReference>
<dbReference type="SUPFAM" id="SSF101898">
    <property type="entry name" value="NHL repeat"/>
    <property type="match status" value="1"/>
</dbReference>
<name>A0A1L3EZY1_9GAMM</name>
<dbReference type="Proteomes" id="UP000182987">
    <property type="component" value="Chromosome"/>
</dbReference>
<evidence type="ECO:0000313" key="4">
    <source>
        <dbReference type="EMBL" id="APG06626.1"/>
    </source>
</evidence>